<dbReference type="PANTHER" id="PTHR43008">
    <property type="entry name" value="BENZIL REDUCTASE"/>
    <property type="match status" value="1"/>
</dbReference>
<dbReference type="Pfam" id="PF00106">
    <property type="entry name" value="adh_short"/>
    <property type="match status" value="1"/>
</dbReference>
<sequence length="249" mass="25356">MTDIGIVGMRVLITGGASGIGRAAAFAAGRAGARLVIADRDPLALERTTAELRAEGATATAVELDVSDESSVAAAFETVDRELGGLDGVLHVAGIMREQGASLTDISAAAWRQVIEINLTGSFLVARASAERFVPNRAGVLVLVGSGAGVVAPSGSLPYGASKGGVNGFAMTLEHQLTPYGIRVHNFCPGSVDTPLYRNSLQERVTNGASQESVDAIIAGATDVATVGEALALLLSPLAGALKGNVYTR</sequence>
<dbReference type="InterPro" id="IPR036291">
    <property type="entry name" value="NAD(P)-bd_dom_sf"/>
</dbReference>
<name>A0ABY4AVF5_9MICO</name>
<evidence type="ECO:0000259" key="3">
    <source>
        <dbReference type="SMART" id="SM00822"/>
    </source>
</evidence>
<comment type="similarity">
    <text evidence="1">Belongs to the short-chain dehydrogenases/reductases (SDR) family.</text>
</comment>
<dbReference type="EMBL" id="CP094533">
    <property type="protein sequence ID" value="UOE27160.1"/>
    <property type="molecule type" value="Genomic_DNA"/>
</dbReference>
<evidence type="ECO:0000256" key="1">
    <source>
        <dbReference type="ARBA" id="ARBA00006484"/>
    </source>
</evidence>
<evidence type="ECO:0000313" key="5">
    <source>
        <dbReference type="Proteomes" id="UP000831304"/>
    </source>
</evidence>
<keyword evidence="2" id="KW-0560">Oxidoreductase</keyword>
<accession>A0ABY4AVF5</accession>
<dbReference type="CDD" id="cd05233">
    <property type="entry name" value="SDR_c"/>
    <property type="match status" value="1"/>
</dbReference>
<dbReference type="PRINTS" id="PR00081">
    <property type="entry name" value="GDHRDH"/>
</dbReference>
<evidence type="ECO:0000256" key="2">
    <source>
        <dbReference type="ARBA" id="ARBA00023002"/>
    </source>
</evidence>
<dbReference type="PANTHER" id="PTHR43008:SF4">
    <property type="entry name" value="CHAIN DEHYDROGENASE, PUTATIVE (AFU_ORTHOLOGUE AFUA_4G08710)-RELATED"/>
    <property type="match status" value="1"/>
</dbReference>
<dbReference type="SMART" id="SM00822">
    <property type="entry name" value="PKS_KR"/>
    <property type="match status" value="1"/>
</dbReference>
<dbReference type="Gene3D" id="3.40.50.720">
    <property type="entry name" value="NAD(P)-binding Rossmann-like Domain"/>
    <property type="match status" value="1"/>
</dbReference>
<dbReference type="InterPro" id="IPR002347">
    <property type="entry name" value="SDR_fam"/>
</dbReference>
<organism evidence="4 5">
    <name type="scientific">Agromyces soli</name>
    <dbReference type="NCBI Taxonomy" id="659012"/>
    <lineage>
        <taxon>Bacteria</taxon>
        <taxon>Bacillati</taxon>
        <taxon>Actinomycetota</taxon>
        <taxon>Actinomycetes</taxon>
        <taxon>Micrococcales</taxon>
        <taxon>Microbacteriaceae</taxon>
        <taxon>Agromyces</taxon>
    </lineage>
</organism>
<dbReference type="Proteomes" id="UP000831304">
    <property type="component" value="Chromosome"/>
</dbReference>
<proteinExistence type="inferred from homology"/>
<keyword evidence="5" id="KW-1185">Reference proteome</keyword>
<protein>
    <submittedName>
        <fullName evidence="4">SDR family oxidoreductase</fullName>
    </submittedName>
</protein>
<evidence type="ECO:0000313" key="4">
    <source>
        <dbReference type="EMBL" id="UOE27160.1"/>
    </source>
</evidence>
<gene>
    <name evidence="4" type="ORF">MTP13_05085</name>
</gene>
<dbReference type="InterPro" id="IPR057326">
    <property type="entry name" value="KR_dom"/>
</dbReference>
<dbReference type="RefSeq" id="WP_243570006.1">
    <property type="nucleotide sequence ID" value="NZ_BAAARD010000002.1"/>
</dbReference>
<dbReference type="SUPFAM" id="SSF51735">
    <property type="entry name" value="NAD(P)-binding Rossmann-fold domains"/>
    <property type="match status" value="1"/>
</dbReference>
<feature type="domain" description="Ketoreductase" evidence="3">
    <location>
        <begin position="9"/>
        <end position="190"/>
    </location>
</feature>
<reference evidence="4 5" key="1">
    <citation type="submission" date="2022-03" db="EMBL/GenBank/DDBJ databases">
        <title>Agromyces sp. isolated from the gut of P. brevitarsis seulensis larvae.</title>
        <authorList>
            <person name="Won M."/>
            <person name="Kwon S.-W."/>
        </authorList>
    </citation>
    <scope>NUCLEOTIDE SEQUENCE [LARGE SCALE GENOMIC DNA]</scope>
    <source>
        <strain evidence="4 5">KACC 16215</strain>
    </source>
</reference>